<organism evidence="2 3">
    <name type="scientific">Anaerotignum faecicola</name>
    <dbReference type="NCBI Taxonomy" id="2358141"/>
    <lineage>
        <taxon>Bacteria</taxon>
        <taxon>Bacillati</taxon>
        <taxon>Bacillota</taxon>
        <taxon>Clostridia</taxon>
        <taxon>Lachnospirales</taxon>
        <taxon>Anaerotignaceae</taxon>
        <taxon>Anaerotignum</taxon>
    </lineage>
</organism>
<evidence type="ECO:0000313" key="3">
    <source>
        <dbReference type="Proteomes" id="UP000287361"/>
    </source>
</evidence>
<dbReference type="Proteomes" id="UP000287361">
    <property type="component" value="Unassembled WGS sequence"/>
</dbReference>
<sequence>MTLCFAALIKVLKICSKPKVYNKTLCGAVAKTIDEYYGNILEADDGTISHLLSCDYNLSPENIVEPAKTIAFSKISKGMTTYVLPLLDTDKLPLGILALRSMALSSVTESDAVIGQMKRSTLEAISVFDPADFLANIFLYTAVAVENKSGKDTINLVDQSFVEGFEAQRASIRLEADAIIEPVELDRTLKDSDFDAVFRKVQCDDDLNLKNKSGLNLYYLDISDSAFDYMALNEYLFDSVGMYVYSRTQMKEFEDKKKVRNMGAKALRLMKANGKPDEKGTGNELGEMLLFAFLEDGLHAPKLLSKVEISTTARQFSSKSDCVHLLKRKVNGEISYQLVFGASCINGNFESAIDSAFEVLAAIKNRRVRERQMVDSTLFNHTYDDDTTKWLHQILVPSKTRQAAPDMAFGVFVGYSIDVEADDNDAFRTECIKRMESDIKAAIPYIEQKVSDLNLGMHSYYFYFLPFNNAEVDKKLIMDELLLGGVD</sequence>
<dbReference type="AlphaFoldDB" id="A0A401LD57"/>
<evidence type="ECO:0000259" key="1">
    <source>
        <dbReference type="Pfam" id="PF08878"/>
    </source>
</evidence>
<proteinExistence type="predicted"/>
<reference evidence="2 3" key="1">
    <citation type="submission" date="2018-10" db="EMBL/GenBank/DDBJ databases">
        <title>Draft Genome Sequence of Anaerotignum sp. KCTC 15736.</title>
        <authorList>
            <person name="Choi S.H."/>
            <person name="Kim J.S."/>
            <person name="Kang S.W."/>
            <person name="Lee J.S."/>
            <person name="Park S.H."/>
        </authorList>
    </citation>
    <scope>NUCLEOTIDE SEQUENCE [LARGE SCALE GENOMIC DNA]</scope>
    <source>
        <strain evidence="2 3">KCTC 15736</strain>
    </source>
</reference>
<protein>
    <recommendedName>
        <fullName evidence="1">Anti-bacteriophage protein A/HamA C-terminal domain-containing protein</fullName>
    </recommendedName>
</protein>
<name>A0A401LD57_9FIRM</name>
<dbReference type="OrthoDB" id="4964195at2"/>
<keyword evidence="3" id="KW-1185">Reference proteome</keyword>
<comment type="caution">
    <text evidence="2">The sequence shown here is derived from an EMBL/GenBank/DDBJ whole genome shotgun (WGS) entry which is preliminary data.</text>
</comment>
<dbReference type="Pfam" id="PF08878">
    <property type="entry name" value="HamA"/>
    <property type="match status" value="1"/>
</dbReference>
<accession>A0A401LD57</accession>
<dbReference type="EMBL" id="BHVZ01000002">
    <property type="protein sequence ID" value="GCB29479.1"/>
    <property type="molecule type" value="Genomic_DNA"/>
</dbReference>
<evidence type="ECO:0000313" key="2">
    <source>
        <dbReference type="EMBL" id="GCB29479.1"/>
    </source>
</evidence>
<dbReference type="InterPro" id="IPR014976">
    <property type="entry name" value="AbpA_HamA_C"/>
</dbReference>
<feature type="domain" description="Anti-bacteriophage protein A/HamA C-terminal" evidence="1">
    <location>
        <begin position="199"/>
        <end position="481"/>
    </location>
</feature>
<gene>
    <name evidence="2" type="ORF">KGMB03357_11400</name>
</gene>